<dbReference type="InterPro" id="IPR058549">
    <property type="entry name" value="MeMalonylCoA_mutase_a/b_site"/>
</dbReference>
<dbReference type="SUPFAM" id="SSF52242">
    <property type="entry name" value="Cobalamin (vitamin B12)-binding domain"/>
    <property type="match status" value="1"/>
</dbReference>
<dbReference type="InterPro" id="IPR006099">
    <property type="entry name" value="MeMalonylCoA_mutase_a/b_cat"/>
</dbReference>
<comment type="similarity">
    <text evidence="2">Belongs to the methylmalonyl-CoA mutase family.</text>
</comment>
<dbReference type="GO" id="GO:0004494">
    <property type="term" value="F:methylmalonyl-CoA mutase activity"/>
    <property type="evidence" value="ECO:0007669"/>
    <property type="project" value="UniProtKB-EC"/>
</dbReference>
<reference evidence="8 9" key="1">
    <citation type="submission" date="2016-08" db="EMBL/GenBank/DDBJ databases">
        <title>Novel Firmicute Genomes.</title>
        <authorList>
            <person name="Poppleton D.I."/>
            <person name="Gribaldo S."/>
        </authorList>
    </citation>
    <scope>NUCLEOTIDE SEQUENCE [LARGE SCALE GENOMIC DNA]</scope>
    <source>
        <strain evidence="8 9">RAOx-1</strain>
    </source>
</reference>
<protein>
    <recommendedName>
        <fullName evidence="3">methylmalonyl-CoA mutase</fullName>
        <ecNumber evidence="3">5.4.99.2</ecNumber>
    </recommendedName>
</protein>
<gene>
    <name evidence="8" type="ORF">BEP19_04630</name>
</gene>
<evidence type="ECO:0000256" key="6">
    <source>
        <dbReference type="ARBA" id="ARBA00023285"/>
    </source>
</evidence>
<organism evidence="8 9">
    <name type="scientific">Ammoniphilus oxalaticus</name>
    <dbReference type="NCBI Taxonomy" id="66863"/>
    <lineage>
        <taxon>Bacteria</taxon>
        <taxon>Bacillati</taxon>
        <taxon>Bacillota</taxon>
        <taxon>Bacilli</taxon>
        <taxon>Bacillales</taxon>
        <taxon>Paenibacillaceae</taxon>
        <taxon>Aneurinibacillus group</taxon>
        <taxon>Ammoniphilus</taxon>
    </lineage>
</organism>
<dbReference type="GO" id="GO:0031419">
    <property type="term" value="F:cobalamin binding"/>
    <property type="evidence" value="ECO:0007669"/>
    <property type="project" value="UniProtKB-KW"/>
</dbReference>
<evidence type="ECO:0000256" key="4">
    <source>
        <dbReference type="ARBA" id="ARBA00022628"/>
    </source>
</evidence>
<dbReference type="Gene3D" id="3.40.50.280">
    <property type="entry name" value="Cobalamin-binding domain"/>
    <property type="match status" value="1"/>
</dbReference>
<dbReference type="PROSITE" id="PS00544">
    <property type="entry name" value="METMALONYL_COA_MUTASE"/>
    <property type="match status" value="1"/>
</dbReference>
<evidence type="ECO:0000256" key="1">
    <source>
        <dbReference type="ARBA" id="ARBA00001922"/>
    </source>
</evidence>
<dbReference type="Proteomes" id="UP000284219">
    <property type="component" value="Unassembled WGS sequence"/>
</dbReference>
<dbReference type="CDD" id="cd03677">
    <property type="entry name" value="MM_CoA_mutase_beta"/>
    <property type="match status" value="1"/>
</dbReference>
<dbReference type="GO" id="GO:0019678">
    <property type="term" value="P:propionate metabolic process, methylmalonyl pathway"/>
    <property type="evidence" value="ECO:0007669"/>
    <property type="project" value="TreeGrafter"/>
</dbReference>
<feature type="domain" description="Methylmalonyl-CoA mutase alpha/beta chain catalytic" evidence="7">
    <location>
        <begin position="47"/>
        <end position="520"/>
    </location>
</feature>
<evidence type="ECO:0000313" key="9">
    <source>
        <dbReference type="Proteomes" id="UP000284219"/>
    </source>
</evidence>
<dbReference type="InterPro" id="IPR016176">
    <property type="entry name" value="Cbl-dep_enz_cat"/>
</dbReference>
<dbReference type="InterPro" id="IPR036724">
    <property type="entry name" value="Cobalamin-bd_sf"/>
</dbReference>
<keyword evidence="5" id="KW-0413">Isomerase</keyword>
<dbReference type="GO" id="GO:0005737">
    <property type="term" value="C:cytoplasm"/>
    <property type="evidence" value="ECO:0007669"/>
    <property type="project" value="TreeGrafter"/>
</dbReference>
<dbReference type="Gene3D" id="3.20.20.240">
    <property type="entry name" value="Methylmalonyl-CoA mutase"/>
    <property type="match status" value="1"/>
</dbReference>
<dbReference type="AlphaFoldDB" id="A0A419SM16"/>
<dbReference type="RefSeq" id="WP_120188931.1">
    <property type="nucleotide sequence ID" value="NZ_MCHY01000007.1"/>
</dbReference>
<evidence type="ECO:0000256" key="3">
    <source>
        <dbReference type="ARBA" id="ARBA00012398"/>
    </source>
</evidence>
<evidence type="ECO:0000259" key="7">
    <source>
        <dbReference type="Pfam" id="PF01642"/>
    </source>
</evidence>
<evidence type="ECO:0000256" key="2">
    <source>
        <dbReference type="ARBA" id="ARBA00008465"/>
    </source>
</evidence>
<comment type="caution">
    <text evidence="8">The sequence shown here is derived from an EMBL/GenBank/DDBJ whole genome shotgun (WGS) entry which is preliminary data.</text>
</comment>
<dbReference type="OrthoDB" id="9762378at2"/>
<dbReference type="SUPFAM" id="SSF51703">
    <property type="entry name" value="Cobalamin (vitamin B12)-dependent enzymes"/>
    <property type="match status" value="1"/>
</dbReference>
<comment type="cofactor">
    <cofactor evidence="1">
        <name>adenosylcob(III)alamin</name>
        <dbReference type="ChEBI" id="CHEBI:18408"/>
    </cofactor>
</comment>
<evidence type="ECO:0000313" key="8">
    <source>
        <dbReference type="EMBL" id="RKD25109.1"/>
    </source>
</evidence>
<dbReference type="EC" id="5.4.99.2" evidence="3"/>
<keyword evidence="9" id="KW-1185">Reference proteome</keyword>
<dbReference type="GO" id="GO:0046872">
    <property type="term" value="F:metal ion binding"/>
    <property type="evidence" value="ECO:0007669"/>
    <property type="project" value="InterPro"/>
</dbReference>
<dbReference type="Pfam" id="PF01642">
    <property type="entry name" value="MM_CoA_mutase"/>
    <property type="match status" value="1"/>
</dbReference>
<dbReference type="EMBL" id="MCHY01000007">
    <property type="protein sequence ID" value="RKD25109.1"/>
    <property type="molecule type" value="Genomic_DNA"/>
</dbReference>
<sequence length="688" mass="77509">MVRKEEQAGRQKRLTLDEFPIPDYKDWLKAVEKSLKGKSSNSLTFKTYEQIELKTIYSKTDGEALTDRERLMRSASLENRWEVSQQLAESDPQRFAAIAADAFKQGQTTLRMQWACPHQLAETVSQKGLNVSNLVDLETALEKIKWEQVPIFVQAGAVSFPTICFLAALAKKQRKDFSIVQGCIGADPFSEWVRRGTLPISTRRAFDQMAETIRWTQTHAPALKTICIQSTPYHDGGANAIQELAFMLATAVDYIRALLKRGLTIDPIASQIQFSISIGSSFFTEIAKLRAARLLWARIIEVFGGTPTSQRMVLHAQTSFQTKTLLDPHVNILRATTEAYAAIIGGANSLHVCSFNEATDPQDKQAQRIARNTQLILDHEAHGSKVIDPAGGSWYIESLTDTMAQRAWQLFQQVEQLGGMQKALLQRFPQQEIAKMAEDRKRNAVTSIDHWIGVNVYPNLNEIPRNDHTTTTYKSSKQSDALSNQFNKLKQQIKRKPTAWLNLMLEATLNGLTLYECYEVIDIAPPELTIQPIRPERPTASFENLRLAAAHYREKTGSWPRALLLKLGVQAKHQRLAVFSEQFLGIGGFEAVSSENFSTVEQAMNTIHPNLNKIVVICAAPKIEPLQIAHLARHLKSRNPDLCLLMAGLPAKEDLERFRQAGIDDFIHDQMNNIELLMQLQRKKGIRS</sequence>
<keyword evidence="4" id="KW-0846">Cobalamin</keyword>
<accession>A0A419SM16</accession>
<dbReference type="PANTHER" id="PTHR48101:SF4">
    <property type="entry name" value="METHYLMALONYL-COA MUTASE, MITOCHONDRIAL"/>
    <property type="match status" value="1"/>
</dbReference>
<dbReference type="PANTHER" id="PTHR48101">
    <property type="entry name" value="METHYLMALONYL-COA MUTASE, MITOCHONDRIAL-RELATED"/>
    <property type="match status" value="1"/>
</dbReference>
<proteinExistence type="inferred from homology"/>
<evidence type="ECO:0000256" key="5">
    <source>
        <dbReference type="ARBA" id="ARBA00023235"/>
    </source>
</evidence>
<keyword evidence="6" id="KW-0170">Cobalt</keyword>
<name>A0A419SM16_9BACL</name>